<organism evidence="3 4">
    <name type="scientific">Chlamydomonas incerta</name>
    <dbReference type="NCBI Taxonomy" id="51695"/>
    <lineage>
        <taxon>Eukaryota</taxon>
        <taxon>Viridiplantae</taxon>
        <taxon>Chlorophyta</taxon>
        <taxon>core chlorophytes</taxon>
        <taxon>Chlorophyceae</taxon>
        <taxon>CS clade</taxon>
        <taxon>Chlamydomonadales</taxon>
        <taxon>Chlamydomonadaceae</taxon>
        <taxon>Chlamydomonas</taxon>
    </lineage>
</organism>
<evidence type="ECO:0000256" key="2">
    <source>
        <dbReference type="SAM" id="SignalP"/>
    </source>
</evidence>
<feature type="signal peptide" evidence="2">
    <location>
        <begin position="1"/>
        <end position="22"/>
    </location>
</feature>
<keyword evidence="4" id="KW-1185">Reference proteome</keyword>
<feature type="region of interest" description="Disordered" evidence="1">
    <location>
        <begin position="594"/>
        <end position="687"/>
    </location>
</feature>
<feature type="compositionally biased region" description="Pro residues" evidence="1">
    <location>
        <begin position="202"/>
        <end position="267"/>
    </location>
</feature>
<name>A0A835T541_CHLIN</name>
<feature type="region of interest" description="Disordered" evidence="1">
    <location>
        <begin position="386"/>
        <end position="482"/>
    </location>
</feature>
<evidence type="ECO:0000313" key="3">
    <source>
        <dbReference type="EMBL" id="KAG2431885.1"/>
    </source>
</evidence>
<dbReference type="PANTHER" id="PTHR24216">
    <property type="entry name" value="PAXILLIN-RELATED"/>
    <property type="match status" value="1"/>
</dbReference>
<feature type="region of interest" description="Disordered" evidence="1">
    <location>
        <begin position="197"/>
        <end position="267"/>
    </location>
</feature>
<feature type="compositionally biased region" description="Pro residues" evidence="1">
    <location>
        <begin position="598"/>
        <end position="676"/>
    </location>
</feature>
<protein>
    <submittedName>
        <fullName evidence="3">Uncharacterized protein</fullName>
    </submittedName>
</protein>
<proteinExistence type="predicted"/>
<feature type="chain" id="PRO_5032659046" evidence="2">
    <location>
        <begin position="23"/>
        <end position="843"/>
    </location>
</feature>
<dbReference type="InterPro" id="IPR016187">
    <property type="entry name" value="CTDL_fold"/>
</dbReference>
<dbReference type="OrthoDB" id="538111at2759"/>
<feature type="region of interest" description="Disordered" evidence="1">
    <location>
        <begin position="69"/>
        <end position="91"/>
    </location>
</feature>
<comment type="caution">
    <text evidence="3">The sequence shown here is derived from an EMBL/GenBank/DDBJ whole genome shotgun (WGS) entry which is preliminary data.</text>
</comment>
<keyword evidence="2" id="KW-0732">Signal</keyword>
<dbReference type="EMBL" id="JAEHOC010000023">
    <property type="protein sequence ID" value="KAG2431885.1"/>
    <property type="molecule type" value="Genomic_DNA"/>
</dbReference>
<evidence type="ECO:0000313" key="4">
    <source>
        <dbReference type="Proteomes" id="UP000650467"/>
    </source>
</evidence>
<reference evidence="3" key="1">
    <citation type="journal article" date="2020" name="bioRxiv">
        <title>Comparative genomics of Chlamydomonas.</title>
        <authorList>
            <person name="Craig R.J."/>
            <person name="Hasan A.R."/>
            <person name="Ness R.W."/>
            <person name="Keightley P.D."/>
        </authorList>
    </citation>
    <scope>NUCLEOTIDE SEQUENCE</scope>
    <source>
        <strain evidence="3">SAG 7.73</strain>
    </source>
</reference>
<dbReference type="AlphaFoldDB" id="A0A835T541"/>
<dbReference type="PRINTS" id="PR01217">
    <property type="entry name" value="PRICHEXTENSN"/>
</dbReference>
<evidence type="ECO:0000256" key="1">
    <source>
        <dbReference type="SAM" id="MobiDB-lite"/>
    </source>
</evidence>
<dbReference type="PANTHER" id="PTHR24216:SF65">
    <property type="entry name" value="PAXILLIN-LIKE PROTEIN 1"/>
    <property type="match status" value="1"/>
</dbReference>
<accession>A0A835T541</accession>
<dbReference type="SUPFAM" id="SSF56436">
    <property type="entry name" value="C-type lectin-like"/>
    <property type="match status" value="3"/>
</dbReference>
<sequence length="843" mass="90369">MARSQYILALAAVALLASGASATQQAADCLGGCASSHPSYEPVCCDGRMWYNACYMMCQAPNTTIYERCPASPSPSPRGRRSSPPSPPPCDPRSYPYATQTYHCQSDCRTYTLVDVNAGCMPDWGGARDYCESRGLELAPWDTDASNGALRKLCAGNRYTCWAAGRTPEGLCPVMSQEGDMQFQGCSQPVRFVCRTKTSTCSPPPPPSPNPPSPPPPSPNPPSPPPPSPNPRSPPPPSPAPPSPPPPSPAPPSPPPPSPRPPSPPPPPVCDPHTAPYKNTSYYCHNDCRTYTLYDIDAICMLDYSTARKHCAWTGGELVPYGEEPAFGALHKLCRDNRYTCWTGGRDGSSSLCPLMTAEGDIVQQGCEQHTRWVCRTKDPLCLPPPPSPLPPSPAPPSPAPPHAPPPSPEPPSPPPPPSPAPPYPPSPAPPSPLPPSPPPPYPPSPAPPSPAPPSPPPPYPPSPAPPLPPPPPSPAPPSPPPPPVCDPHTAPYKNTSYYCNNDCRTYTLYDIDAICMLDYSTARKHCAWTGGELVPYGELPALGALHKLCRDNRYTCWTGGRDGSSGLCPLMTQEGDIVQQGCEQPVRWVCRTKGPDCSPPPPSPAPPSPPPPPSPAPPSQPPSSPQPARRPPPSPQPPSPQPPRRQPPSPQPPRRQPPSPAPRSLRPPSPAPPSPVRRSPPNSPPSCEATCDVRYPNWYVWVCDKGGQAYRNWCYAACHGCYLYTPCSAPHDGREPATGDNVLSLTEGDYLYRMWTVDAKQRRTYAGAAAFCAGLGSGWSLVPHTDAAGYGAVRRLCANNAFTCWLQRGEHDSKYPLMAADGSLQMQDPGQEVRFVCRQRQQ</sequence>
<gene>
    <name evidence="3" type="ORF">HXX76_009378</name>
</gene>
<dbReference type="Proteomes" id="UP000650467">
    <property type="component" value="Unassembled WGS sequence"/>
</dbReference>